<sequence>MKAWAGMHRVMIELTPIEARSLAASRPESLWSADRDRLAYLADVADGIVIPTDAADRPAMGEGFVQPTGNVTFGAEVLEDGRDDVAEFMSQRQARKWAEAASPPVELEGTPSSGPAEIVVRDNSGQVVREVLCACSECVAAYIAKFGR</sequence>
<feature type="region of interest" description="Disordered" evidence="1">
    <location>
        <begin position="97"/>
        <end position="116"/>
    </location>
</feature>
<keyword evidence="3" id="KW-1185">Reference proteome</keyword>
<dbReference type="AlphaFoldDB" id="A0A917FUP6"/>
<dbReference type="RefSeq" id="WP_188544469.1">
    <property type="nucleotide sequence ID" value="NZ_BMCU01000002.1"/>
</dbReference>
<dbReference type="EMBL" id="BMCU01000002">
    <property type="protein sequence ID" value="GGG04271.1"/>
    <property type="molecule type" value="Genomic_DNA"/>
</dbReference>
<comment type="caution">
    <text evidence="2">The sequence shown here is derived from an EMBL/GenBank/DDBJ whole genome shotgun (WGS) entry which is preliminary data.</text>
</comment>
<reference evidence="2" key="1">
    <citation type="journal article" date="2014" name="Int. J. Syst. Evol. Microbiol.">
        <title>Complete genome sequence of Corynebacterium casei LMG S-19264T (=DSM 44701T), isolated from a smear-ripened cheese.</title>
        <authorList>
            <consortium name="US DOE Joint Genome Institute (JGI-PGF)"/>
            <person name="Walter F."/>
            <person name="Albersmeier A."/>
            <person name="Kalinowski J."/>
            <person name="Ruckert C."/>
        </authorList>
    </citation>
    <scope>NUCLEOTIDE SEQUENCE</scope>
    <source>
        <strain evidence="2">CCM 7905</strain>
    </source>
</reference>
<dbReference type="Proteomes" id="UP000654257">
    <property type="component" value="Unassembled WGS sequence"/>
</dbReference>
<reference evidence="2" key="2">
    <citation type="submission" date="2020-09" db="EMBL/GenBank/DDBJ databases">
        <authorList>
            <person name="Sun Q."/>
            <person name="Sedlacek I."/>
        </authorList>
    </citation>
    <scope>NUCLEOTIDE SEQUENCE</scope>
    <source>
        <strain evidence="2">CCM 7905</strain>
    </source>
</reference>
<evidence type="ECO:0000313" key="3">
    <source>
        <dbReference type="Proteomes" id="UP000654257"/>
    </source>
</evidence>
<accession>A0A917FUP6</accession>
<protein>
    <submittedName>
        <fullName evidence="2">Uncharacterized protein</fullName>
    </submittedName>
</protein>
<name>A0A917FUP6_9NOCA</name>
<evidence type="ECO:0000256" key="1">
    <source>
        <dbReference type="SAM" id="MobiDB-lite"/>
    </source>
</evidence>
<gene>
    <name evidence="2" type="ORF">GCM10007304_18000</name>
</gene>
<evidence type="ECO:0000313" key="2">
    <source>
        <dbReference type="EMBL" id="GGG04271.1"/>
    </source>
</evidence>
<organism evidence="2 3">
    <name type="scientific">Rhodococcoides trifolii</name>
    <dbReference type="NCBI Taxonomy" id="908250"/>
    <lineage>
        <taxon>Bacteria</taxon>
        <taxon>Bacillati</taxon>
        <taxon>Actinomycetota</taxon>
        <taxon>Actinomycetes</taxon>
        <taxon>Mycobacteriales</taxon>
        <taxon>Nocardiaceae</taxon>
        <taxon>Rhodococcoides</taxon>
    </lineage>
</organism>
<proteinExistence type="predicted"/>